<dbReference type="GO" id="GO:0009927">
    <property type="term" value="F:histidine phosphotransfer kinase activity"/>
    <property type="evidence" value="ECO:0007669"/>
    <property type="project" value="TreeGrafter"/>
</dbReference>
<dbReference type="EMBL" id="FRBT01000001">
    <property type="protein sequence ID" value="SHL31164.1"/>
    <property type="molecule type" value="Genomic_DNA"/>
</dbReference>
<keyword evidence="5 8" id="KW-0418">Kinase</keyword>
<evidence type="ECO:0000256" key="3">
    <source>
        <dbReference type="ARBA" id="ARBA00022553"/>
    </source>
</evidence>
<dbReference type="InterPro" id="IPR003661">
    <property type="entry name" value="HisK_dim/P_dom"/>
</dbReference>
<dbReference type="PRINTS" id="PR00344">
    <property type="entry name" value="BCTRLSENSOR"/>
</dbReference>
<dbReference type="AlphaFoldDB" id="A0A1M6ZL91"/>
<reference evidence="9" key="1">
    <citation type="submission" date="2016-11" db="EMBL/GenBank/DDBJ databases">
        <authorList>
            <person name="Varghese N."/>
            <person name="Submissions S."/>
        </authorList>
    </citation>
    <scope>NUCLEOTIDE SEQUENCE [LARGE SCALE GENOMIC DNA]</scope>
    <source>
        <strain evidence="9">DSM 24724</strain>
    </source>
</reference>
<gene>
    <name evidence="8" type="ORF">SAMN05444484_1011069</name>
</gene>
<dbReference type="SMART" id="SM00387">
    <property type="entry name" value="HATPase_c"/>
    <property type="match status" value="1"/>
</dbReference>
<evidence type="ECO:0000256" key="6">
    <source>
        <dbReference type="SAM" id="Phobius"/>
    </source>
</evidence>
<name>A0A1M6ZL91_9FLAO</name>
<evidence type="ECO:0000256" key="1">
    <source>
        <dbReference type="ARBA" id="ARBA00000085"/>
    </source>
</evidence>
<dbReference type="GO" id="GO:0005886">
    <property type="term" value="C:plasma membrane"/>
    <property type="evidence" value="ECO:0007669"/>
    <property type="project" value="TreeGrafter"/>
</dbReference>
<dbReference type="Pfam" id="PF02518">
    <property type="entry name" value="HATPase_c"/>
    <property type="match status" value="1"/>
</dbReference>
<dbReference type="InterPro" id="IPR004358">
    <property type="entry name" value="Sig_transdc_His_kin-like_C"/>
</dbReference>
<feature type="transmembrane region" description="Helical" evidence="6">
    <location>
        <begin position="311"/>
        <end position="330"/>
    </location>
</feature>
<dbReference type="Gene3D" id="1.10.287.130">
    <property type="match status" value="1"/>
</dbReference>
<protein>
    <recommendedName>
        <fullName evidence="2">histidine kinase</fullName>
        <ecNumber evidence="2">2.7.13.3</ecNumber>
    </recommendedName>
</protein>
<keyword evidence="6" id="KW-0472">Membrane</keyword>
<dbReference type="InterPro" id="IPR036097">
    <property type="entry name" value="HisK_dim/P_sf"/>
</dbReference>
<dbReference type="Proteomes" id="UP000184028">
    <property type="component" value="Unassembled WGS sequence"/>
</dbReference>
<dbReference type="PANTHER" id="PTHR43047">
    <property type="entry name" value="TWO-COMPONENT HISTIDINE PROTEIN KINASE"/>
    <property type="match status" value="1"/>
</dbReference>
<dbReference type="CDD" id="cd00082">
    <property type="entry name" value="HisKA"/>
    <property type="match status" value="1"/>
</dbReference>
<feature type="domain" description="Histidine kinase" evidence="7">
    <location>
        <begin position="361"/>
        <end position="582"/>
    </location>
</feature>
<dbReference type="EC" id="2.7.13.3" evidence="2"/>
<dbReference type="RefSeq" id="WP_073075410.1">
    <property type="nucleotide sequence ID" value="NZ_FRBT01000001.1"/>
</dbReference>
<dbReference type="OrthoDB" id="9815750at2"/>
<keyword evidence="6" id="KW-0812">Transmembrane</keyword>
<evidence type="ECO:0000256" key="5">
    <source>
        <dbReference type="ARBA" id="ARBA00022777"/>
    </source>
</evidence>
<dbReference type="InterPro" id="IPR003594">
    <property type="entry name" value="HATPase_dom"/>
</dbReference>
<dbReference type="PROSITE" id="PS50109">
    <property type="entry name" value="HIS_KIN"/>
    <property type="match status" value="1"/>
</dbReference>
<keyword evidence="6" id="KW-1133">Transmembrane helix</keyword>
<dbReference type="SMART" id="SM00388">
    <property type="entry name" value="HisKA"/>
    <property type="match status" value="1"/>
</dbReference>
<evidence type="ECO:0000313" key="8">
    <source>
        <dbReference type="EMBL" id="SHL31164.1"/>
    </source>
</evidence>
<sequence>MIRKHLLNNTFSFLKLKFKHRKIIHYTLIACVIFLQLVVVIIWYNESSNESEMSKALDSMNSINQVSHFTGRINNSFVDSQKSFSTYIKNKDEASFNDYTTSLNEISRLIDSLGVITKSNKEFMKILKEKNQSEHTIETLKSDIDSIIEMQTNPDKNNASKPFKLNKFEYKKILDSIKTDSYIKVDSVSRKGLFSRLGDALAGKMNVQKEQLNITVTMKYNNKVVTGSIEEQFNNLFNTTNKYYENQFQHLKKSFASLRDQDSKLTELNNKLLDLEAEIMPNYNKSLNTLQDNTQKQLQNQYNSNKIVRSYTIAILILLMFVISIILFSFTRMAFQYENRLTIAQIKIRESLNFKNRIMGMISHEIRSPLSIITIYSKMISSSIKDPEIKETFKSIQFTTNSLLLLANQILEYSKEENYAPRLNSKQFHLKEEINQIIYSMTSLVESKGNKIEVNSNLISDFEVYSDAAKIHQLFYNIIGNANKFTNNGLILIKIDSEKAANKKINLKVEIKDNGVGISENDLKNIFELYYQGTVSGKVNDLGVGLGLNLCKEIVELFGGEISVLSKEGKGTTILFNLMLSLV</sequence>
<evidence type="ECO:0000259" key="7">
    <source>
        <dbReference type="PROSITE" id="PS50109"/>
    </source>
</evidence>
<keyword evidence="4" id="KW-0808">Transferase</keyword>
<feature type="transmembrane region" description="Helical" evidence="6">
    <location>
        <begin position="23"/>
        <end position="44"/>
    </location>
</feature>
<dbReference type="InterPro" id="IPR036890">
    <property type="entry name" value="HATPase_C_sf"/>
</dbReference>
<evidence type="ECO:0000256" key="4">
    <source>
        <dbReference type="ARBA" id="ARBA00022679"/>
    </source>
</evidence>
<organism evidence="8 9">
    <name type="scientific">Flavobacterium chilense</name>
    <dbReference type="NCBI Taxonomy" id="946677"/>
    <lineage>
        <taxon>Bacteria</taxon>
        <taxon>Pseudomonadati</taxon>
        <taxon>Bacteroidota</taxon>
        <taxon>Flavobacteriia</taxon>
        <taxon>Flavobacteriales</taxon>
        <taxon>Flavobacteriaceae</taxon>
        <taxon>Flavobacterium</taxon>
    </lineage>
</organism>
<keyword evidence="9" id="KW-1185">Reference proteome</keyword>
<proteinExistence type="predicted"/>
<dbReference type="SUPFAM" id="SSF55874">
    <property type="entry name" value="ATPase domain of HSP90 chaperone/DNA topoisomerase II/histidine kinase"/>
    <property type="match status" value="1"/>
</dbReference>
<evidence type="ECO:0000313" key="9">
    <source>
        <dbReference type="Proteomes" id="UP000184028"/>
    </source>
</evidence>
<keyword evidence="3" id="KW-0597">Phosphoprotein</keyword>
<dbReference type="GO" id="GO:0000155">
    <property type="term" value="F:phosphorelay sensor kinase activity"/>
    <property type="evidence" value="ECO:0007669"/>
    <property type="project" value="InterPro"/>
</dbReference>
<dbReference type="Gene3D" id="3.30.565.10">
    <property type="entry name" value="Histidine kinase-like ATPase, C-terminal domain"/>
    <property type="match status" value="1"/>
</dbReference>
<comment type="catalytic activity">
    <reaction evidence="1">
        <text>ATP + protein L-histidine = ADP + protein N-phospho-L-histidine.</text>
        <dbReference type="EC" id="2.7.13.3"/>
    </reaction>
</comment>
<dbReference type="STRING" id="946677.SAMN05444484_1011069"/>
<dbReference type="InterPro" id="IPR005467">
    <property type="entry name" value="His_kinase_dom"/>
</dbReference>
<dbReference type="PANTHER" id="PTHR43047:SF72">
    <property type="entry name" value="OSMOSENSING HISTIDINE PROTEIN KINASE SLN1"/>
    <property type="match status" value="1"/>
</dbReference>
<dbReference type="Pfam" id="PF00512">
    <property type="entry name" value="HisKA"/>
    <property type="match status" value="1"/>
</dbReference>
<dbReference type="SUPFAM" id="SSF47384">
    <property type="entry name" value="Homodimeric domain of signal transducing histidine kinase"/>
    <property type="match status" value="1"/>
</dbReference>
<accession>A0A1M6ZL91</accession>
<evidence type="ECO:0000256" key="2">
    <source>
        <dbReference type="ARBA" id="ARBA00012438"/>
    </source>
</evidence>